<dbReference type="RefSeq" id="WP_010795356.1">
    <property type="nucleotide sequence ID" value="NZ_CP044086.1"/>
</dbReference>
<dbReference type="InterPro" id="IPR050565">
    <property type="entry name" value="LYPA1-2/EST-like"/>
</dbReference>
<evidence type="ECO:0000313" key="4">
    <source>
        <dbReference type="EMBL" id="MBF8640309.1"/>
    </source>
</evidence>
<evidence type="ECO:0000313" key="5">
    <source>
        <dbReference type="EMBL" id="SPZ03789.1"/>
    </source>
</evidence>
<evidence type="ECO:0000256" key="1">
    <source>
        <dbReference type="ARBA" id="ARBA00006499"/>
    </source>
</evidence>
<keyword evidence="2 5" id="KW-0378">Hydrolase</keyword>
<dbReference type="EMBL" id="JADMCD010000002">
    <property type="protein sequence ID" value="MBF8640309.1"/>
    <property type="molecule type" value="Genomic_DNA"/>
</dbReference>
<evidence type="ECO:0000313" key="7">
    <source>
        <dbReference type="Proteomes" id="UP000626180"/>
    </source>
</evidence>
<dbReference type="AlphaFoldDB" id="A0A2X2E6R0"/>
<name>A0A2X2E6R0_PSELU</name>
<dbReference type="Pfam" id="PF02230">
    <property type="entry name" value="Abhydrolase_2"/>
    <property type="match status" value="1"/>
</dbReference>
<dbReference type="InterPro" id="IPR029058">
    <property type="entry name" value="AB_hydrolase_fold"/>
</dbReference>
<comment type="similarity">
    <text evidence="1">Belongs to the AB hydrolase superfamily. AB hydrolase 2 family.</text>
</comment>
<gene>
    <name evidence="5" type="primary">estB</name>
    <name evidence="4" type="ORF">IRZ65_06420</name>
    <name evidence="5" type="ORF">NCTC11842_01136</name>
</gene>
<protein>
    <submittedName>
        <fullName evidence="4">Alpha/beta hydrolase</fullName>
    </submittedName>
    <submittedName>
        <fullName evidence="5">Carboxylesterase</fullName>
        <ecNumber evidence="5">3.1.1.1</ecNumber>
    </submittedName>
</protein>
<organism evidence="5 6">
    <name type="scientific">Pseudomonas luteola</name>
    <dbReference type="NCBI Taxonomy" id="47886"/>
    <lineage>
        <taxon>Bacteria</taxon>
        <taxon>Pseudomonadati</taxon>
        <taxon>Pseudomonadota</taxon>
        <taxon>Gammaproteobacteria</taxon>
        <taxon>Pseudomonadales</taxon>
        <taxon>Pseudomonadaceae</taxon>
        <taxon>Pseudomonas</taxon>
    </lineage>
</organism>
<dbReference type="GO" id="GO:0106435">
    <property type="term" value="F:carboxylesterase activity"/>
    <property type="evidence" value="ECO:0007669"/>
    <property type="project" value="UniProtKB-EC"/>
</dbReference>
<dbReference type="Proteomes" id="UP000626180">
    <property type="component" value="Unassembled WGS sequence"/>
</dbReference>
<keyword evidence="7" id="KW-1185">Reference proteome</keyword>
<accession>A0A2X2E6R0</accession>
<dbReference type="PANTHER" id="PTHR10655:SF17">
    <property type="entry name" value="LYSOPHOSPHOLIPASE-LIKE PROTEIN 1"/>
    <property type="match status" value="1"/>
</dbReference>
<proteinExistence type="inferred from homology"/>
<dbReference type="EMBL" id="UAUF01000009">
    <property type="protein sequence ID" value="SPZ03789.1"/>
    <property type="molecule type" value="Genomic_DNA"/>
</dbReference>
<evidence type="ECO:0000256" key="2">
    <source>
        <dbReference type="ARBA" id="ARBA00022801"/>
    </source>
</evidence>
<evidence type="ECO:0000313" key="6">
    <source>
        <dbReference type="Proteomes" id="UP000250443"/>
    </source>
</evidence>
<feature type="domain" description="Phospholipase/carboxylesterase/thioesterase" evidence="3">
    <location>
        <begin position="7"/>
        <end position="215"/>
    </location>
</feature>
<reference evidence="5 6" key="1">
    <citation type="submission" date="2018-06" db="EMBL/GenBank/DDBJ databases">
        <authorList>
            <consortium name="Pathogen Informatics"/>
            <person name="Doyle S."/>
        </authorList>
    </citation>
    <scope>NUCLEOTIDE SEQUENCE [LARGE SCALE GENOMIC DNA]</scope>
    <source>
        <strain evidence="5 6">NCTC11842</strain>
    </source>
</reference>
<dbReference type="Gene3D" id="3.40.50.1820">
    <property type="entry name" value="alpha/beta hydrolase"/>
    <property type="match status" value="1"/>
</dbReference>
<dbReference type="PANTHER" id="PTHR10655">
    <property type="entry name" value="LYSOPHOSPHOLIPASE-RELATED"/>
    <property type="match status" value="1"/>
</dbReference>
<reference evidence="4 7" key="2">
    <citation type="submission" date="2020-10" db="EMBL/GenBank/DDBJ databases">
        <title>Genome sequences of Pseudomonas isolates.</title>
        <authorList>
            <person name="Wessels L."/>
            <person name="Reich F."/>
            <person name="Hammerl J."/>
        </authorList>
    </citation>
    <scope>NUCLEOTIDE SEQUENCE [LARGE SCALE GENOMIC DNA]</scope>
    <source>
        <strain evidence="4 7">20-MO00624-0</strain>
    </source>
</reference>
<dbReference type="SUPFAM" id="SSF53474">
    <property type="entry name" value="alpha/beta-Hydrolases"/>
    <property type="match status" value="1"/>
</dbReference>
<dbReference type="Proteomes" id="UP000250443">
    <property type="component" value="Unassembled WGS sequence"/>
</dbReference>
<dbReference type="EC" id="3.1.1.1" evidence="5"/>
<sequence length="219" mass="24127">MPEITPLIIESPQPANSCVIWLHGLGADRYDFQPVAEIVQRVLTTTRFVLPQAPSRPVSINGGWAMPSWYDILAMSPARAIDHSQLDESARYVDELITQQMDIGIDARRIVLAGFSQGGAVVFHTAFAIAHKPLGGVLALSTYAPGFQETLASEAQRDIPVLCIHGTLDDVVPLGLGREAYDFLAKEQVPVQWQDYPMGHEVTQEEIALIAQWLQDRLA</sequence>
<evidence type="ECO:0000259" key="3">
    <source>
        <dbReference type="Pfam" id="PF02230"/>
    </source>
</evidence>
<dbReference type="InterPro" id="IPR003140">
    <property type="entry name" value="PLipase/COase/thioEstase"/>
</dbReference>